<keyword evidence="5" id="KW-1185">Reference proteome</keyword>
<evidence type="ECO:0000256" key="1">
    <source>
        <dbReference type="ARBA" id="ARBA00022612"/>
    </source>
</evidence>
<reference evidence="4 5" key="1">
    <citation type="submission" date="2020-03" db="EMBL/GenBank/DDBJ databases">
        <title>Sequencing the genomes of 1000 actinobacteria strains.</title>
        <authorList>
            <person name="Klenk H.-P."/>
        </authorList>
    </citation>
    <scope>NUCLEOTIDE SEQUENCE [LARGE SCALE GENOMIC DNA]</scope>
    <source>
        <strain evidence="4 5">DSM 44556</strain>
    </source>
</reference>
<feature type="region of interest" description="Disordered" evidence="2">
    <location>
        <begin position="543"/>
        <end position="574"/>
    </location>
</feature>
<name>A0A7X5ZD39_9MYCO</name>
<dbReference type="PANTHER" id="PTHR37813">
    <property type="entry name" value="FELS-2 PROPHAGE PROTEIN"/>
    <property type="match status" value="1"/>
</dbReference>
<dbReference type="Pfam" id="PF10145">
    <property type="entry name" value="PhageMin_Tail"/>
    <property type="match status" value="1"/>
</dbReference>
<proteinExistence type="predicted"/>
<dbReference type="AlphaFoldDB" id="A0A7X5ZD39"/>
<feature type="compositionally biased region" description="Polar residues" evidence="2">
    <location>
        <begin position="1066"/>
        <end position="1077"/>
    </location>
</feature>
<evidence type="ECO:0000259" key="3">
    <source>
        <dbReference type="Pfam" id="PF10145"/>
    </source>
</evidence>
<dbReference type="RefSeq" id="WP_167158922.1">
    <property type="nucleotide sequence ID" value="NZ_JAANOW010000001.1"/>
</dbReference>
<protein>
    <recommendedName>
        <fullName evidence="3">Phage tail tape measure protein domain-containing protein</fullName>
    </recommendedName>
</protein>
<comment type="caution">
    <text evidence="4">The sequence shown here is derived from an EMBL/GenBank/DDBJ whole genome shotgun (WGS) entry which is preliminary data.</text>
</comment>
<feature type="compositionally biased region" description="Low complexity" evidence="2">
    <location>
        <begin position="876"/>
        <end position="889"/>
    </location>
</feature>
<evidence type="ECO:0000313" key="5">
    <source>
        <dbReference type="Proteomes" id="UP000547444"/>
    </source>
</evidence>
<feature type="compositionally biased region" description="Polar residues" evidence="2">
    <location>
        <begin position="931"/>
        <end position="950"/>
    </location>
</feature>
<evidence type="ECO:0000256" key="2">
    <source>
        <dbReference type="SAM" id="MobiDB-lite"/>
    </source>
</evidence>
<sequence>MAKTPVVGVAIKAKVDERALQQSQGQVVASTAKVANAAAANFQQEFHKRAGLDPSRLVNPAQFGAQGQRAGKAMGDSAADAIKRGDFQGAARAGARSFSVEFEKAARPRVDIDTRQTRQSGRSAGDEFADGFSGAGGLMRLAGKGGPIAGALIAAVGVAVKTIKPMIEDAMKVEASIAQDQSRLGAGNAQMRQIRNAATNAWGKNSGSSIEGNVSTAVTAVQAGLAPDQDTITSLNTVSTILGVEIPEAARSAGQLIRNGLANNAKDAFDIIVSGQREGLNVSGDWLDTLNEYSTQFRKLGLSGADSIGLLKQGLEGGARDTDKVADALKEFSIRAVDGSKQTTQAFEALGFNATDTADVLAKGGGVARDAFAQVLDRIRGIQDPLVQAKIAVALMGTQAEDLGDAFKKINLHNAADSIKEVQGATQNAADTALKTSQNEWATAGRNIESMWAKVKQSMNFADWFSGIPKAFNDLFADAPKLTPGVPGVPVTGPRLQGPGIPGSITLPINGAPGVASGNPLDIITGGVTGTNFYKSWYGQAAPQAPPTQITPNALTDPSLADSGGSGGDKKLQLPTLPYAQGAPQDFLAQQGIPITSSTFSAAQSALEAKQRVEQLTSDVNTLEKANTEDQGDLVSKRNDLLKAQQDQTKAFMSLQDSAKSATESFAKTMGDATDGLADIGAKLDSDLGFSKGLPGLADNLVRFLANLATAPIQGVLAAIANPRGAGTPQQSYANYAVQNQAAPYSPGAAKAGESNRDFAHRVMQPFFEQQGLTVGDHAADKFGEHQNGALDIMVDSIAQGNKVLQQVLADPNVYGAIFNNQAYGYGQGPGARPYSGGNTGDPTQDHLNHVHAWYKPGGSNNITPGAAGLPSGTIPTATPAPASTWWSPQTSAPADPPAPGTALPAPGTFPGGGSMLPGAGMPQAFGQGGTTPSYAPTTPSEQAQPSWQPNGGGLGIGGGLLGMAMQAGSAAAGVMAPGVGQAGAMAAQMGLEAINKTIAFGGKAAAIGVQGLMDAFAVSDPDGGGNGGQSSWLTRIVGGLASVRPAGAPNAAGKSDEQSKADPNAPQQQGQLGQGVNITNNLHLLPNRQTGQALTNELNTLQAQAQ</sequence>
<dbReference type="EMBL" id="JAANOW010000001">
    <property type="protein sequence ID" value="NIH95714.1"/>
    <property type="molecule type" value="Genomic_DNA"/>
</dbReference>
<feature type="region of interest" description="Disordered" evidence="2">
    <location>
        <begin position="855"/>
        <end position="953"/>
    </location>
</feature>
<accession>A0A7X5ZD39</accession>
<dbReference type="PANTHER" id="PTHR37813:SF1">
    <property type="entry name" value="FELS-2 PROPHAGE PROTEIN"/>
    <property type="match status" value="1"/>
</dbReference>
<feature type="domain" description="Phage tail tape measure protein" evidence="3">
    <location>
        <begin position="199"/>
        <end position="397"/>
    </location>
</feature>
<feature type="region of interest" description="Disordered" evidence="2">
    <location>
        <begin position="1045"/>
        <end position="1077"/>
    </location>
</feature>
<keyword evidence="1" id="KW-1188">Viral release from host cell</keyword>
<dbReference type="Proteomes" id="UP000547444">
    <property type="component" value="Unassembled WGS sequence"/>
</dbReference>
<evidence type="ECO:0000313" key="4">
    <source>
        <dbReference type="EMBL" id="NIH95714.1"/>
    </source>
</evidence>
<dbReference type="InterPro" id="IPR010090">
    <property type="entry name" value="Phage_tape_meas"/>
</dbReference>
<organism evidence="4 5">
    <name type="scientific">Mycolicibacterium fluoranthenivorans</name>
    <dbReference type="NCBI Taxonomy" id="258505"/>
    <lineage>
        <taxon>Bacteria</taxon>
        <taxon>Bacillati</taxon>
        <taxon>Actinomycetota</taxon>
        <taxon>Actinomycetes</taxon>
        <taxon>Mycobacteriales</taxon>
        <taxon>Mycobacteriaceae</taxon>
        <taxon>Mycolicibacterium</taxon>
    </lineage>
</organism>
<gene>
    <name evidence="4" type="ORF">FHU31_002670</name>
</gene>